<keyword evidence="1" id="KW-0472">Membrane</keyword>
<keyword evidence="1" id="KW-0812">Transmembrane</keyword>
<dbReference type="EMBL" id="SRRO01000001">
    <property type="protein sequence ID" value="TGN63018.1"/>
    <property type="molecule type" value="Genomic_DNA"/>
</dbReference>
<evidence type="ECO:0000256" key="1">
    <source>
        <dbReference type="SAM" id="Phobius"/>
    </source>
</evidence>
<dbReference type="RefSeq" id="WP_135837560.1">
    <property type="nucleotide sequence ID" value="NZ_SRRO01000001.1"/>
</dbReference>
<keyword evidence="3" id="KW-1185">Reference proteome</keyword>
<accession>A0A4Z1CD46</accession>
<protein>
    <submittedName>
        <fullName evidence="2">Uncharacterized protein</fullName>
    </submittedName>
</protein>
<proteinExistence type="predicted"/>
<gene>
    <name evidence="2" type="ORF">EXE59_02965</name>
</gene>
<dbReference type="AlphaFoldDB" id="A0A4Z1CD46"/>
<name>A0A4Z1CD46_9ACTN</name>
<evidence type="ECO:0000313" key="2">
    <source>
        <dbReference type="EMBL" id="TGN63018.1"/>
    </source>
</evidence>
<comment type="caution">
    <text evidence="2">The sequence shown here is derived from an EMBL/GenBank/DDBJ whole genome shotgun (WGS) entry which is preliminary data.</text>
</comment>
<sequence>MDWSNDSAPLVSLAATVGLLFVTFWYARTTKEMAKESARAASAAEKAATAARDAATVAQSQIKPSFKGRLILVWDDDVSEHIPSIKIDSAGDAVVVQRVRIRRAFRRASSTERNKSELLGEELVPIDADWELPKRLHSGEALLLTHPALDVESEWGALDPDRREPFRRLLLDIDYTFSTDQDSPGGTRQLIVDADDDS</sequence>
<dbReference type="Proteomes" id="UP000297496">
    <property type="component" value="Unassembled WGS sequence"/>
</dbReference>
<reference evidence="2 3" key="1">
    <citation type="submission" date="2019-04" db="EMBL/GenBank/DDBJ databases">
        <title>Three New Species of Nocardioides, Nocardioides euryhalodurans sp. nov., Nocardioides seonyuensis sp. nov. and Nocardioides eburneoflavus sp. nov. Isolated from Soil.</title>
        <authorList>
            <person name="Roh S.G."/>
            <person name="Lee C."/>
            <person name="Kim M.-K."/>
            <person name="Kim S.B."/>
        </authorList>
    </citation>
    <scope>NUCLEOTIDE SEQUENCE [LARGE SCALE GENOMIC DNA]</scope>
    <source>
        <strain evidence="2 3">MMS17-SY213</strain>
    </source>
</reference>
<feature type="transmembrane region" description="Helical" evidence="1">
    <location>
        <begin position="6"/>
        <end position="27"/>
    </location>
</feature>
<evidence type="ECO:0000313" key="3">
    <source>
        <dbReference type="Proteomes" id="UP000297496"/>
    </source>
</evidence>
<organism evidence="2 3">
    <name type="scientific">Nocardioides eburneiflavus</name>
    <dbReference type="NCBI Taxonomy" id="2518372"/>
    <lineage>
        <taxon>Bacteria</taxon>
        <taxon>Bacillati</taxon>
        <taxon>Actinomycetota</taxon>
        <taxon>Actinomycetes</taxon>
        <taxon>Propionibacteriales</taxon>
        <taxon>Nocardioidaceae</taxon>
        <taxon>Nocardioides</taxon>
    </lineage>
</organism>
<keyword evidence="1" id="KW-1133">Transmembrane helix</keyword>